<evidence type="ECO:0000313" key="4">
    <source>
        <dbReference type="Proteomes" id="UP000002417"/>
    </source>
</evidence>
<dbReference type="Pfam" id="PF00753">
    <property type="entry name" value="Lactamase_B"/>
    <property type="match status" value="1"/>
</dbReference>
<evidence type="ECO:0000259" key="2">
    <source>
        <dbReference type="Pfam" id="PF00753"/>
    </source>
</evidence>
<sequence length="529" mass="55541">MARTPRPSAEPKPRRRASPRSTGGAAAGPAADAAAAKPGFTVRHYCQGIGDCHLLSFPREDGGRYFILIDCGVHSGVSGGADKIREVVADIATVTKRIDLLVVTHEHWDHVSGFMSAADAFAAIHVEDVWFAWTEDSNDALARDFDTYRGQALAALQMASSRLAGLSGADASLGTLGRELGQVLGFHFGAAGDKVRKARNAARDMAKGKVVYQQPGAGPLALPGVSGVKVYVLGPPRDPKALGLEERDSELYGQGLAGGFGMAMAQALMGYAAGSSAEDDGSPFDPEIGHSLAEILPLASGPATPKPGDLAVARAAPLVQLLHAHYSGPADASAVARGKKATAPTVSDQGWRRIDGDWLGLAADLAMQLDRGVNNTSLVLAFEFGDRRVALFVGDAQVGNWLSWQGLTWGAGESAVTGPDLLKRTVYLKVGHHGSHNATLKAKGLELMNHPDLSAFIPVNQLDAKNIGWNQMPFAGILDALRVHAGARVVRADDDWLADCVVPPALAGGGGSLRAVRCRAKLWVEFDVA</sequence>
<gene>
    <name evidence="3" type="ordered locus">Xaut_1068</name>
</gene>
<accession>A7IE75</accession>
<protein>
    <recommendedName>
        <fullName evidence="2">Metallo-beta-lactamase domain-containing protein</fullName>
    </recommendedName>
</protein>
<proteinExistence type="predicted"/>
<dbReference type="Proteomes" id="UP000002417">
    <property type="component" value="Chromosome"/>
</dbReference>
<dbReference type="STRING" id="78245.Xaut_1068"/>
<evidence type="ECO:0000313" key="3">
    <source>
        <dbReference type="EMBL" id="ABS66318.1"/>
    </source>
</evidence>
<name>A7IE75_XANP2</name>
<keyword evidence="4" id="KW-1185">Reference proteome</keyword>
<dbReference type="AlphaFoldDB" id="A7IE75"/>
<dbReference type="eggNOG" id="COG2333">
    <property type="taxonomic scope" value="Bacteria"/>
</dbReference>
<dbReference type="InterPro" id="IPR036866">
    <property type="entry name" value="RibonucZ/Hydroxyglut_hydro"/>
</dbReference>
<dbReference type="InterPro" id="IPR001279">
    <property type="entry name" value="Metallo-B-lactamas"/>
</dbReference>
<dbReference type="KEGG" id="xau:Xaut_1068"/>
<evidence type="ECO:0000256" key="1">
    <source>
        <dbReference type="SAM" id="MobiDB-lite"/>
    </source>
</evidence>
<dbReference type="PANTHER" id="PTHR30619">
    <property type="entry name" value="DNA INTERNALIZATION/COMPETENCE PROTEIN COMEC/REC2"/>
    <property type="match status" value="1"/>
</dbReference>
<dbReference type="CDD" id="cd06262">
    <property type="entry name" value="metallo-hydrolase-like_MBL-fold"/>
    <property type="match status" value="1"/>
</dbReference>
<dbReference type="Gene3D" id="3.60.15.10">
    <property type="entry name" value="Ribonuclease Z/Hydroxyacylglutathione hydrolase-like"/>
    <property type="match status" value="2"/>
</dbReference>
<feature type="region of interest" description="Disordered" evidence="1">
    <location>
        <begin position="1"/>
        <end position="30"/>
    </location>
</feature>
<dbReference type="SUPFAM" id="SSF56281">
    <property type="entry name" value="Metallo-hydrolase/oxidoreductase"/>
    <property type="match status" value="1"/>
</dbReference>
<dbReference type="eggNOG" id="COG1235">
    <property type="taxonomic scope" value="Bacteria"/>
</dbReference>
<dbReference type="PANTHER" id="PTHR30619:SF1">
    <property type="entry name" value="RECOMBINATION PROTEIN 2"/>
    <property type="match status" value="1"/>
</dbReference>
<feature type="domain" description="Metallo-beta-lactamase" evidence="2">
    <location>
        <begin position="63"/>
        <end position="124"/>
    </location>
</feature>
<feature type="compositionally biased region" description="Low complexity" evidence="1">
    <location>
        <begin position="19"/>
        <end position="30"/>
    </location>
</feature>
<dbReference type="EMBL" id="CP000781">
    <property type="protein sequence ID" value="ABS66318.1"/>
    <property type="molecule type" value="Genomic_DNA"/>
</dbReference>
<organism evidence="3 4">
    <name type="scientific">Xanthobacter autotrophicus (strain ATCC BAA-1158 / Py2)</name>
    <dbReference type="NCBI Taxonomy" id="78245"/>
    <lineage>
        <taxon>Bacteria</taxon>
        <taxon>Pseudomonadati</taxon>
        <taxon>Pseudomonadota</taxon>
        <taxon>Alphaproteobacteria</taxon>
        <taxon>Hyphomicrobiales</taxon>
        <taxon>Xanthobacteraceae</taxon>
        <taxon>Xanthobacter</taxon>
    </lineage>
</organism>
<reference evidence="3 4" key="1">
    <citation type="submission" date="2007-07" db="EMBL/GenBank/DDBJ databases">
        <title>Complete sequence of chromosome of Xanthobacter autotrophicus Py2.</title>
        <authorList>
            <consortium name="US DOE Joint Genome Institute"/>
            <person name="Copeland A."/>
            <person name="Lucas S."/>
            <person name="Lapidus A."/>
            <person name="Barry K."/>
            <person name="Glavina del Rio T."/>
            <person name="Hammon N."/>
            <person name="Israni S."/>
            <person name="Dalin E."/>
            <person name="Tice H."/>
            <person name="Pitluck S."/>
            <person name="Sims D."/>
            <person name="Brettin T."/>
            <person name="Bruce D."/>
            <person name="Detter J.C."/>
            <person name="Han C."/>
            <person name="Tapia R."/>
            <person name="Brainard J."/>
            <person name="Schmutz J."/>
            <person name="Larimer F."/>
            <person name="Land M."/>
            <person name="Hauser L."/>
            <person name="Kyrpides N."/>
            <person name="Kim E."/>
            <person name="Ensigns S.A."/>
            <person name="Richardson P."/>
        </authorList>
    </citation>
    <scope>NUCLEOTIDE SEQUENCE [LARGE SCALE GENOMIC DNA]</scope>
    <source>
        <strain evidence="4">ATCC BAA-1158 / Py2</strain>
    </source>
</reference>
<dbReference type="InterPro" id="IPR052159">
    <property type="entry name" value="Competence_DNA_uptake"/>
</dbReference>
<dbReference type="HOGENOM" id="CLU_037417_0_0_5"/>